<dbReference type="AlphaFoldDB" id="A0A0D0CH69"/>
<proteinExistence type="predicted"/>
<protein>
    <submittedName>
        <fullName evidence="1">Uncharacterized protein</fullName>
    </submittedName>
</protein>
<name>A0A0D0CH69_9AGAM</name>
<sequence>WQTTAKDAFDTLASTSAVFLIEKSPLTSADQLPPFIPLLISPMCNLKQKYSLLAEEPRNEKEVTYQTALLEAEACEAQSKVVMLGMQSSIVLQGIFCERLSSQLAGQEEKQRKRKKGQLNGDGLPRLLTGDDFYNCVADHERTSAIEEVAQQAQKWQWNE</sequence>
<dbReference type="OrthoDB" id="3269232at2759"/>
<organism evidence="1 2">
    <name type="scientific">Paxillus rubicundulus Ve08.2h10</name>
    <dbReference type="NCBI Taxonomy" id="930991"/>
    <lineage>
        <taxon>Eukaryota</taxon>
        <taxon>Fungi</taxon>
        <taxon>Dikarya</taxon>
        <taxon>Basidiomycota</taxon>
        <taxon>Agaricomycotina</taxon>
        <taxon>Agaricomycetes</taxon>
        <taxon>Agaricomycetidae</taxon>
        <taxon>Boletales</taxon>
        <taxon>Paxilineae</taxon>
        <taxon>Paxillaceae</taxon>
        <taxon>Paxillus</taxon>
    </lineage>
</organism>
<reference evidence="2" key="2">
    <citation type="submission" date="2015-01" db="EMBL/GenBank/DDBJ databases">
        <title>Evolutionary Origins and Diversification of the Mycorrhizal Mutualists.</title>
        <authorList>
            <consortium name="DOE Joint Genome Institute"/>
            <consortium name="Mycorrhizal Genomics Consortium"/>
            <person name="Kohler A."/>
            <person name="Kuo A."/>
            <person name="Nagy L.G."/>
            <person name="Floudas D."/>
            <person name="Copeland A."/>
            <person name="Barry K.W."/>
            <person name="Cichocki N."/>
            <person name="Veneault-Fourrey C."/>
            <person name="LaButti K."/>
            <person name="Lindquist E.A."/>
            <person name="Lipzen A."/>
            <person name="Lundell T."/>
            <person name="Morin E."/>
            <person name="Murat C."/>
            <person name="Riley R."/>
            <person name="Ohm R."/>
            <person name="Sun H."/>
            <person name="Tunlid A."/>
            <person name="Henrissat B."/>
            <person name="Grigoriev I.V."/>
            <person name="Hibbett D.S."/>
            <person name="Martin F."/>
        </authorList>
    </citation>
    <scope>NUCLEOTIDE SEQUENCE [LARGE SCALE GENOMIC DNA]</scope>
    <source>
        <strain evidence="2">Ve08.2h10</strain>
    </source>
</reference>
<dbReference type="InParanoid" id="A0A0D0CH69"/>
<keyword evidence="2" id="KW-1185">Reference proteome</keyword>
<accession>A0A0D0CH69</accession>
<evidence type="ECO:0000313" key="1">
    <source>
        <dbReference type="EMBL" id="KIK74603.1"/>
    </source>
</evidence>
<dbReference type="Proteomes" id="UP000054538">
    <property type="component" value="Unassembled WGS sequence"/>
</dbReference>
<gene>
    <name evidence="1" type="ORF">PAXRUDRAFT_175166</name>
</gene>
<dbReference type="EMBL" id="KN828710">
    <property type="protein sequence ID" value="KIK74603.1"/>
    <property type="molecule type" value="Genomic_DNA"/>
</dbReference>
<dbReference type="HOGENOM" id="CLU_061607_3_0_1"/>
<reference evidence="1 2" key="1">
    <citation type="submission" date="2014-04" db="EMBL/GenBank/DDBJ databases">
        <authorList>
            <consortium name="DOE Joint Genome Institute"/>
            <person name="Kuo A."/>
            <person name="Kohler A."/>
            <person name="Jargeat P."/>
            <person name="Nagy L.G."/>
            <person name="Floudas D."/>
            <person name="Copeland A."/>
            <person name="Barry K.W."/>
            <person name="Cichocki N."/>
            <person name="Veneault-Fourrey C."/>
            <person name="LaButti K."/>
            <person name="Lindquist E.A."/>
            <person name="Lipzen A."/>
            <person name="Lundell T."/>
            <person name="Morin E."/>
            <person name="Murat C."/>
            <person name="Sun H."/>
            <person name="Tunlid A."/>
            <person name="Henrissat B."/>
            <person name="Grigoriev I.V."/>
            <person name="Hibbett D.S."/>
            <person name="Martin F."/>
            <person name="Nordberg H.P."/>
            <person name="Cantor M.N."/>
            <person name="Hua S.X."/>
        </authorList>
    </citation>
    <scope>NUCLEOTIDE SEQUENCE [LARGE SCALE GENOMIC DNA]</scope>
    <source>
        <strain evidence="1 2">Ve08.2h10</strain>
    </source>
</reference>
<evidence type="ECO:0000313" key="2">
    <source>
        <dbReference type="Proteomes" id="UP000054538"/>
    </source>
</evidence>
<feature type="non-terminal residue" evidence="1">
    <location>
        <position position="1"/>
    </location>
</feature>